<dbReference type="Proteomes" id="UP001596166">
    <property type="component" value="Unassembled WGS sequence"/>
</dbReference>
<gene>
    <name evidence="2" type="ORF">ACFPMG_17175</name>
</gene>
<keyword evidence="3" id="KW-1185">Reference proteome</keyword>
<sequence length="80" mass="8609">MDLVIDVLARLIGWLVVRALVSFVSCKPRLTWLLFGIPGGLAAAAIYATTVTLIGTTIFLIALVTVPAALALRWATRRLC</sequence>
<protein>
    <submittedName>
        <fullName evidence="2">Uncharacterized protein</fullName>
    </submittedName>
</protein>
<name>A0ABW0G6P2_9PROT</name>
<keyword evidence="1" id="KW-0472">Membrane</keyword>
<proteinExistence type="predicted"/>
<evidence type="ECO:0000256" key="1">
    <source>
        <dbReference type="SAM" id="Phobius"/>
    </source>
</evidence>
<accession>A0ABW0G6P2</accession>
<dbReference type="EMBL" id="JBHSLC010000035">
    <property type="protein sequence ID" value="MFC5356745.1"/>
    <property type="molecule type" value="Genomic_DNA"/>
</dbReference>
<keyword evidence="1" id="KW-0812">Transmembrane</keyword>
<evidence type="ECO:0000313" key="2">
    <source>
        <dbReference type="EMBL" id="MFC5356745.1"/>
    </source>
</evidence>
<evidence type="ECO:0000313" key="3">
    <source>
        <dbReference type="Proteomes" id="UP001596166"/>
    </source>
</evidence>
<keyword evidence="1" id="KW-1133">Transmembrane helix</keyword>
<organism evidence="2 3">
    <name type="scientific">Azospirillum himalayense</name>
    <dbReference type="NCBI Taxonomy" id="654847"/>
    <lineage>
        <taxon>Bacteria</taxon>
        <taxon>Pseudomonadati</taxon>
        <taxon>Pseudomonadota</taxon>
        <taxon>Alphaproteobacteria</taxon>
        <taxon>Rhodospirillales</taxon>
        <taxon>Azospirillaceae</taxon>
        <taxon>Azospirillum</taxon>
    </lineage>
</organism>
<comment type="caution">
    <text evidence="2">The sequence shown here is derived from an EMBL/GenBank/DDBJ whole genome shotgun (WGS) entry which is preliminary data.</text>
</comment>
<reference evidence="3" key="1">
    <citation type="journal article" date="2019" name="Int. J. Syst. Evol. Microbiol.">
        <title>The Global Catalogue of Microorganisms (GCM) 10K type strain sequencing project: providing services to taxonomists for standard genome sequencing and annotation.</title>
        <authorList>
            <consortium name="The Broad Institute Genomics Platform"/>
            <consortium name="The Broad Institute Genome Sequencing Center for Infectious Disease"/>
            <person name="Wu L."/>
            <person name="Ma J."/>
        </authorList>
    </citation>
    <scope>NUCLEOTIDE SEQUENCE [LARGE SCALE GENOMIC DNA]</scope>
    <source>
        <strain evidence="3">CCUG 58760</strain>
    </source>
</reference>
<feature type="transmembrane region" description="Helical" evidence="1">
    <location>
        <begin position="45"/>
        <end position="72"/>
    </location>
</feature>